<name>X1TLN3_9ZZZZ</name>
<feature type="coiled-coil region" evidence="1">
    <location>
        <begin position="107"/>
        <end position="154"/>
    </location>
</feature>
<comment type="caution">
    <text evidence="2">The sequence shown here is derived from an EMBL/GenBank/DDBJ whole genome shotgun (WGS) entry which is preliminary data.</text>
</comment>
<dbReference type="EMBL" id="BARW01026511">
    <property type="protein sequence ID" value="GAJ06248.1"/>
    <property type="molecule type" value="Genomic_DNA"/>
</dbReference>
<evidence type="ECO:0000256" key="1">
    <source>
        <dbReference type="SAM" id="Coils"/>
    </source>
</evidence>
<protein>
    <submittedName>
        <fullName evidence="2">Uncharacterized protein</fullName>
    </submittedName>
</protein>
<feature type="non-terminal residue" evidence="2">
    <location>
        <position position="1"/>
    </location>
</feature>
<keyword evidence="1" id="KW-0175">Coiled coil</keyword>
<sequence>ETGLSSTIAEKLYKWIVKNEAPQRVEETRALTRALIIKGVKKEVIDRNTGLELLMRHQNYAQAEAAFVLDVELGALGSPETPLEFRQLVEEYRASQGLEFKEIPQEVIEAEKALLSVQAQLTQAKSKGEEQEVIDQLEVELAEAQVRFDMLKVEHEL</sequence>
<gene>
    <name evidence="2" type="ORF">S12H4_43221</name>
</gene>
<evidence type="ECO:0000313" key="2">
    <source>
        <dbReference type="EMBL" id="GAJ06248.1"/>
    </source>
</evidence>
<proteinExistence type="predicted"/>
<accession>X1TLN3</accession>
<dbReference type="AlphaFoldDB" id="X1TLN3"/>
<organism evidence="2">
    <name type="scientific">marine sediment metagenome</name>
    <dbReference type="NCBI Taxonomy" id="412755"/>
    <lineage>
        <taxon>unclassified sequences</taxon>
        <taxon>metagenomes</taxon>
        <taxon>ecological metagenomes</taxon>
    </lineage>
</organism>
<reference evidence="2" key="1">
    <citation type="journal article" date="2014" name="Front. Microbiol.">
        <title>High frequency of phylogenetically diverse reductive dehalogenase-homologous genes in deep subseafloor sedimentary metagenomes.</title>
        <authorList>
            <person name="Kawai M."/>
            <person name="Futagami T."/>
            <person name="Toyoda A."/>
            <person name="Takaki Y."/>
            <person name="Nishi S."/>
            <person name="Hori S."/>
            <person name="Arai W."/>
            <person name="Tsubouchi T."/>
            <person name="Morono Y."/>
            <person name="Uchiyama I."/>
            <person name="Ito T."/>
            <person name="Fujiyama A."/>
            <person name="Inagaki F."/>
            <person name="Takami H."/>
        </authorList>
    </citation>
    <scope>NUCLEOTIDE SEQUENCE</scope>
    <source>
        <strain evidence="2">Expedition CK06-06</strain>
    </source>
</reference>